<dbReference type="SUPFAM" id="SSF53474">
    <property type="entry name" value="alpha/beta-Hydrolases"/>
    <property type="match status" value="2"/>
</dbReference>
<comment type="caution">
    <text evidence="2">The sequence shown here is derived from an EMBL/GenBank/DDBJ whole genome shotgun (WGS) entry which is preliminary data.</text>
</comment>
<gene>
    <name evidence="2" type="ORF">HNP48_005683</name>
</gene>
<dbReference type="RefSeq" id="WP_184863476.1">
    <property type="nucleotide sequence ID" value="NZ_JACHLK010000015.1"/>
</dbReference>
<evidence type="ECO:0008006" key="4">
    <source>
        <dbReference type="Google" id="ProtNLM"/>
    </source>
</evidence>
<organism evidence="2 3">
    <name type="scientific">Acidovorax soli</name>
    <dbReference type="NCBI Taxonomy" id="592050"/>
    <lineage>
        <taxon>Bacteria</taxon>
        <taxon>Pseudomonadati</taxon>
        <taxon>Pseudomonadota</taxon>
        <taxon>Betaproteobacteria</taxon>
        <taxon>Burkholderiales</taxon>
        <taxon>Comamonadaceae</taxon>
        <taxon>Acidovorax</taxon>
    </lineage>
</organism>
<feature type="region of interest" description="Disordered" evidence="1">
    <location>
        <begin position="1"/>
        <end position="21"/>
    </location>
</feature>
<accession>A0A7X0UC28</accession>
<evidence type="ECO:0000256" key="1">
    <source>
        <dbReference type="SAM" id="MobiDB-lite"/>
    </source>
</evidence>
<evidence type="ECO:0000313" key="3">
    <source>
        <dbReference type="Proteomes" id="UP000575083"/>
    </source>
</evidence>
<dbReference type="EMBL" id="JACHLK010000015">
    <property type="protein sequence ID" value="MBB6562966.1"/>
    <property type="molecule type" value="Genomic_DNA"/>
</dbReference>
<sequence>MKKKTTTHPSNNTNTAQPGMPWRRTLLGLAVATALTACGGGGQALVDGGGAGSGEFTISTHELASRAKAARTPGTAGVTVAPGSKLAVQFGAAGPDLNRVRYTRYGLAAHAGKPVDAVLVAMPGTLAASHSYLILAENLVRRMWADHKAVVEVWGVDRRSVALQDMEGLNIAERERDAALGLNYLYGAELGLPLPAKLARRAVFHESREIPFLADWTPQVHSLDLDAVVTAAHTVARDGNVFLGGHSAGTGFVARYAATDFNLSGTGAAQPGYAKLKGLVLFEGPGGALATSAPTAAQLDAVERAADGGLYAAVASGAEPGFVSRPGLTPRVSASTEIAGMQMAFEGTINGTQALLQQDQGGVAGNNVYARLADFSKRDFPVTAGAAIGTFMDDDNLQRTVFYSVSMGALGPARADGLRTWLDNTDPLPAAAYRDFGPQPATLVASPPAWGKEVEPTNLKRLSRALYLGNTTYSDWYYPSSGLLLANAEGSGGANLGLDTSALSLPVAQGGRGRADIVNQTQAKKINIPVIAFGGTNGLTPVAGIWRGFAEAIAPCAAASCKVGIARTPAGQATLVANRQYGGVDGGFEVHMSEGYSHVDIVTADDDATNNVIRPLAAFLQRNVSAGAGK</sequence>
<feature type="compositionally biased region" description="Polar residues" evidence="1">
    <location>
        <begin position="7"/>
        <end position="17"/>
    </location>
</feature>
<proteinExistence type="predicted"/>
<name>A0A7X0UC28_9BURK</name>
<protein>
    <recommendedName>
        <fullName evidence="4">Alpha/beta hydrolase family protein</fullName>
    </recommendedName>
</protein>
<dbReference type="AlphaFoldDB" id="A0A7X0UC28"/>
<dbReference type="Gene3D" id="3.40.50.1820">
    <property type="entry name" value="alpha/beta hydrolase"/>
    <property type="match status" value="1"/>
</dbReference>
<dbReference type="Proteomes" id="UP000575083">
    <property type="component" value="Unassembled WGS sequence"/>
</dbReference>
<dbReference type="InterPro" id="IPR029058">
    <property type="entry name" value="AB_hydrolase_fold"/>
</dbReference>
<reference evidence="2 3" key="1">
    <citation type="submission" date="2020-08" db="EMBL/GenBank/DDBJ databases">
        <title>Functional genomics of gut bacteria from endangered species of beetles.</title>
        <authorList>
            <person name="Carlos-Shanley C."/>
        </authorList>
    </citation>
    <scope>NUCLEOTIDE SEQUENCE [LARGE SCALE GENOMIC DNA]</scope>
    <source>
        <strain evidence="2 3">S00198</strain>
    </source>
</reference>
<keyword evidence="3" id="KW-1185">Reference proteome</keyword>
<evidence type="ECO:0000313" key="2">
    <source>
        <dbReference type="EMBL" id="MBB6562966.1"/>
    </source>
</evidence>